<dbReference type="Proteomes" id="UP000250321">
    <property type="component" value="Unassembled WGS sequence"/>
</dbReference>
<protein>
    <submittedName>
        <fullName evidence="2">Uncharacterized protein</fullName>
    </submittedName>
</protein>
<evidence type="ECO:0000313" key="2">
    <source>
        <dbReference type="EMBL" id="PQP94643.1"/>
    </source>
</evidence>
<dbReference type="EMBL" id="PJQY01002334">
    <property type="protein sequence ID" value="PQP94643.1"/>
    <property type="molecule type" value="Genomic_DNA"/>
</dbReference>
<proteinExistence type="predicted"/>
<sequence length="59" mass="6779">MRRISGSWGRRRRFGPLGTRNEDDWSSQRNLLRASFEICKDDSSFGSSGARWKSVAETL</sequence>
<evidence type="ECO:0000256" key="1">
    <source>
        <dbReference type="SAM" id="MobiDB-lite"/>
    </source>
</evidence>
<keyword evidence="3" id="KW-1185">Reference proteome</keyword>
<dbReference type="AlphaFoldDB" id="A0A314XTI4"/>
<gene>
    <name evidence="2" type="ORF">Pyn_34353</name>
</gene>
<feature type="region of interest" description="Disordered" evidence="1">
    <location>
        <begin position="1"/>
        <end position="25"/>
    </location>
</feature>
<reference evidence="2 3" key="1">
    <citation type="submission" date="2018-02" db="EMBL/GenBank/DDBJ databases">
        <title>Draft genome of wild Prunus yedoensis var. nudiflora.</title>
        <authorList>
            <person name="Baek S."/>
            <person name="Kim J.-H."/>
            <person name="Choi K."/>
            <person name="Kim G.-B."/>
            <person name="Cho A."/>
            <person name="Jang H."/>
            <person name="Shin C.-H."/>
            <person name="Yu H.-J."/>
            <person name="Mun J.-H."/>
        </authorList>
    </citation>
    <scope>NUCLEOTIDE SEQUENCE [LARGE SCALE GENOMIC DNA]</scope>
    <source>
        <strain evidence="3">cv. Jeju island</strain>
        <tissue evidence="2">Leaf</tissue>
    </source>
</reference>
<evidence type="ECO:0000313" key="3">
    <source>
        <dbReference type="Proteomes" id="UP000250321"/>
    </source>
</evidence>
<organism evidence="2 3">
    <name type="scientific">Prunus yedoensis var. nudiflora</name>
    <dbReference type="NCBI Taxonomy" id="2094558"/>
    <lineage>
        <taxon>Eukaryota</taxon>
        <taxon>Viridiplantae</taxon>
        <taxon>Streptophyta</taxon>
        <taxon>Embryophyta</taxon>
        <taxon>Tracheophyta</taxon>
        <taxon>Spermatophyta</taxon>
        <taxon>Magnoliopsida</taxon>
        <taxon>eudicotyledons</taxon>
        <taxon>Gunneridae</taxon>
        <taxon>Pentapetalae</taxon>
        <taxon>rosids</taxon>
        <taxon>fabids</taxon>
        <taxon>Rosales</taxon>
        <taxon>Rosaceae</taxon>
        <taxon>Amygdaloideae</taxon>
        <taxon>Amygdaleae</taxon>
        <taxon>Prunus</taxon>
    </lineage>
</organism>
<feature type="compositionally biased region" description="Basic residues" evidence="1">
    <location>
        <begin position="1"/>
        <end position="14"/>
    </location>
</feature>
<name>A0A314XTI4_PRUYE</name>
<comment type="caution">
    <text evidence="2">The sequence shown here is derived from an EMBL/GenBank/DDBJ whole genome shotgun (WGS) entry which is preliminary data.</text>
</comment>
<accession>A0A314XTI4</accession>